<keyword evidence="5" id="KW-1185">Reference proteome</keyword>
<dbReference type="InterPro" id="IPR029063">
    <property type="entry name" value="SAM-dependent_MTases_sf"/>
</dbReference>
<dbReference type="InterPro" id="IPR001173">
    <property type="entry name" value="Glyco_trans_2-like"/>
</dbReference>
<dbReference type="EMBL" id="AP026708">
    <property type="protein sequence ID" value="BDQ34342.1"/>
    <property type="molecule type" value="Genomic_DNA"/>
</dbReference>
<feature type="domain" description="Methyltransferase FkbM" evidence="3">
    <location>
        <begin position="27"/>
        <end position="180"/>
    </location>
</feature>
<feature type="domain" description="Glycosyltransferase 2-like" evidence="2">
    <location>
        <begin position="371"/>
        <end position="524"/>
    </location>
</feature>
<name>A0ABM8ASM2_9BACT</name>
<evidence type="ECO:0000313" key="4">
    <source>
        <dbReference type="EMBL" id="BDQ34342.1"/>
    </source>
</evidence>
<dbReference type="SUPFAM" id="SSF53335">
    <property type="entry name" value="S-adenosyl-L-methionine-dependent methyltransferases"/>
    <property type="match status" value="2"/>
</dbReference>
<evidence type="ECO:0000259" key="2">
    <source>
        <dbReference type="Pfam" id="PF00535"/>
    </source>
</evidence>
<dbReference type="Proteomes" id="UP001061361">
    <property type="component" value="Chromosome"/>
</dbReference>
<evidence type="ECO:0000259" key="3">
    <source>
        <dbReference type="Pfam" id="PF05050"/>
    </source>
</evidence>
<evidence type="ECO:0008006" key="6">
    <source>
        <dbReference type="Google" id="ProtNLM"/>
    </source>
</evidence>
<dbReference type="NCBIfam" id="TIGR01444">
    <property type="entry name" value="fkbM_fam"/>
    <property type="match status" value="2"/>
</dbReference>
<dbReference type="InterPro" id="IPR006342">
    <property type="entry name" value="FkbM_mtfrase"/>
</dbReference>
<dbReference type="InterPro" id="IPR029044">
    <property type="entry name" value="Nucleotide-diphossugar_trans"/>
</dbReference>
<dbReference type="Pfam" id="PF05050">
    <property type="entry name" value="Methyltransf_21"/>
    <property type="match status" value="2"/>
</dbReference>
<sequence length="1167" mass="131154">MLTYSQNYEDIILDRFFRHKETGFYIDVGAHDPYDISVTRKFYERGWRGVNIEPLPACIKKFEQARPGDVNLQMAVAEGKGERIFHQLEGALPTGYDASALSTFDEALARRLCVEYGLVTNKIMVQVDSLKNICKSHVPEGQGIDFLKVDTEGHEEIVLKSADFNRYRPVVLVVEATKPNANPLATASPEDQAAWHGFEGYLASVGYDFTYFDGLNRFYLAREHAERKGLFSIPVGIFDGVDYGRLERAQQESEAVIRALEAELAAQEERNKSLSSRFEKETAELNRRLAAQLGLNRSLSSKVEKYATALDAEFVERRNLAIALHARDAAARSGLLGRLLSPRVSLPEIPESLRLEKEPSGRAVHSDLKISVITPSFNSGDTLKRAVESVLAQDYPNVEHIVVDGGSTDGTLDILNEYEHLCWVSEPDNGQVHAMNKGFEMASGDVIAYLNADDYYEPGAFSAVMAEFTDETMMVYGNIEVYDEARGQWWTNEPRTDFKSILHHWEMNAFCVNPVGYFYRREVQERIPYREENGAKMDLAFLMEAAQHFELQTRKIDRVLGVFMNTRDTRTVKEQSRPGYWTPGNFAFIDELLQTQPEEFRQEYRRRQLEGYDRREREAAHGEGGGIFLPSTEYDLIADGGSEVDPGKYRLVKGDPVVVFLSHGKVGSSAVCHTLEALSKKGGWNMPVYHLHNFKQKLAVPQEEAAYHLLSGQALRRVFDDHREDLDWKFICGVREPISFLLSSYYELYFKERGEPSMDDVREALPVLLRWRNNHMTNELGEIGLAPYRTPFDREAGYTIMRQGNLSLLVFRQDMLPSLFTVAVDEFLGIKGAGLINANVGTEKDIVVNGVSYAESYRRMRETFTLPTEELEEIFSHRSVTHFFSPEEIGGFVDYWSRPGENRKAGSVKTEKPDLLVYDIGLHDGQDTEFYLKKGFNVVAVDANPECVGAAAKRFERFVASGRLTLLNVGIAREDGAGPLDFYVNEVNSEWSSFVKEIALRDGHPHHVEKVACRSLAGIIREHGAPHYVKIDIEGHDAMALRSMIEAGIRPLHVSVENGNEGMLGLLAKAGYSQFKYVQQRDVPGSRAIVPAKEGVSVDHEFPIGASGPFGEEAPGPWLGYEAARQAISRVWDPEGSAKNPDHDDARDGWFDLHARLGADAGNGGAR</sequence>
<organism evidence="4 5">
    <name type="scientific">Pseudodesulfovibrio portus</name>
    <dbReference type="NCBI Taxonomy" id="231439"/>
    <lineage>
        <taxon>Bacteria</taxon>
        <taxon>Pseudomonadati</taxon>
        <taxon>Thermodesulfobacteriota</taxon>
        <taxon>Desulfovibrionia</taxon>
        <taxon>Desulfovibrionales</taxon>
        <taxon>Desulfovibrionaceae</taxon>
    </lineage>
</organism>
<dbReference type="RefSeq" id="WP_264981251.1">
    <property type="nucleotide sequence ID" value="NZ_AP026708.1"/>
</dbReference>
<keyword evidence="1" id="KW-0175">Coiled coil</keyword>
<dbReference type="Gene3D" id="3.40.50.300">
    <property type="entry name" value="P-loop containing nucleotide triphosphate hydrolases"/>
    <property type="match status" value="1"/>
</dbReference>
<dbReference type="InterPro" id="IPR027417">
    <property type="entry name" value="P-loop_NTPase"/>
</dbReference>
<reference evidence="4" key="1">
    <citation type="submission" date="2022-08" db="EMBL/GenBank/DDBJ databases">
        <title>Genome Sequence of the sulphate-reducing bacterium, Pseudodesulfovibrio portus JCM14722.</title>
        <authorList>
            <person name="Kondo R."/>
            <person name="Kataoka T."/>
        </authorList>
    </citation>
    <scope>NUCLEOTIDE SEQUENCE</scope>
    <source>
        <strain evidence="4">JCM 14722</strain>
    </source>
</reference>
<feature type="domain" description="Methyltransferase FkbM" evidence="3">
    <location>
        <begin position="919"/>
        <end position="1057"/>
    </location>
</feature>
<dbReference type="Gene3D" id="3.90.550.10">
    <property type="entry name" value="Spore Coat Polysaccharide Biosynthesis Protein SpsA, Chain A"/>
    <property type="match status" value="1"/>
</dbReference>
<dbReference type="PANTHER" id="PTHR22916">
    <property type="entry name" value="GLYCOSYLTRANSFERASE"/>
    <property type="match status" value="1"/>
</dbReference>
<dbReference type="SUPFAM" id="SSF52540">
    <property type="entry name" value="P-loop containing nucleoside triphosphate hydrolases"/>
    <property type="match status" value="1"/>
</dbReference>
<dbReference type="Pfam" id="PF00535">
    <property type="entry name" value="Glycos_transf_2"/>
    <property type="match status" value="1"/>
</dbReference>
<feature type="coiled-coil region" evidence="1">
    <location>
        <begin position="243"/>
        <end position="284"/>
    </location>
</feature>
<protein>
    <recommendedName>
        <fullName evidence="6">FkbM family methyltransferase</fullName>
    </recommendedName>
</protein>
<dbReference type="SUPFAM" id="SSF53448">
    <property type="entry name" value="Nucleotide-diphospho-sugar transferases"/>
    <property type="match status" value="1"/>
</dbReference>
<evidence type="ECO:0000313" key="5">
    <source>
        <dbReference type="Proteomes" id="UP001061361"/>
    </source>
</evidence>
<proteinExistence type="predicted"/>
<dbReference type="PANTHER" id="PTHR22916:SF65">
    <property type="entry name" value="SLR1065 PROTEIN"/>
    <property type="match status" value="1"/>
</dbReference>
<dbReference type="InterPro" id="IPR018831">
    <property type="entry name" value="Uncharacterised_NKWYS"/>
</dbReference>
<dbReference type="Pfam" id="PF10364">
    <property type="entry name" value="NKWYS"/>
    <property type="match status" value="1"/>
</dbReference>
<evidence type="ECO:0000256" key="1">
    <source>
        <dbReference type="SAM" id="Coils"/>
    </source>
</evidence>
<dbReference type="Gene3D" id="3.40.50.150">
    <property type="entry name" value="Vaccinia Virus protein VP39"/>
    <property type="match status" value="2"/>
</dbReference>
<gene>
    <name evidence="4" type="ORF">JCM14722_18840</name>
</gene>
<dbReference type="CDD" id="cd06433">
    <property type="entry name" value="GT_2_WfgS_like"/>
    <property type="match status" value="1"/>
</dbReference>
<accession>A0ABM8ASM2</accession>